<keyword evidence="3" id="KW-1185">Reference proteome</keyword>
<keyword evidence="1" id="KW-0812">Transmembrane</keyword>
<organism evidence="3">
    <name type="scientific">Perkinsus marinus (strain ATCC 50983 / TXsc)</name>
    <dbReference type="NCBI Taxonomy" id="423536"/>
    <lineage>
        <taxon>Eukaryota</taxon>
        <taxon>Sar</taxon>
        <taxon>Alveolata</taxon>
        <taxon>Perkinsozoa</taxon>
        <taxon>Perkinsea</taxon>
        <taxon>Perkinsida</taxon>
        <taxon>Perkinsidae</taxon>
        <taxon>Perkinsus</taxon>
    </lineage>
</organism>
<proteinExistence type="predicted"/>
<dbReference type="GeneID" id="9059890"/>
<feature type="transmembrane region" description="Helical" evidence="1">
    <location>
        <begin position="85"/>
        <end position="108"/>
    </location>
</feature>
<accession>C5L7T3</accession>
<feature type="transmembrane region" description="Helical" evidence="1">
    <location>
        <begin position="203"/>
        <end position="224"/>
    </location>
</feature>
<feature type="transmembrane region" description="Helical" evidence="1">
    <location>
        <begin position="153"/>
        <end position="172"/>
    </location>
</feature>
<keyword evidence="1" id="KW-1133">Transmembrane helix</keyword>
<sequence>MSHSSPSRVNETYDAVVNKADAVSEPSSPTGSVATTAASSVVVGGGGYNAMEKGISLGSFFMTALNAMITIGLSVPFMFTTAGWLSIVFQIAAASAIFLCVLLVRACIDNPKIKKYGEEHHVPVFEREYAFLAGYCGGNTGRTAVTVVVSLEFFFTLAANIIAIGTCANMLVKEMSIEVWIIIFAALSLSFVLLPWFNEISRVMGIAGAFGAVLGAALWPEIFVRKIESIKN</sequence>
<dbReference type="RefSeq" id="XP_002775394.1">
    <property type="nucleotide sequence ID" value="XM_002775348.1"/>
</dbReference>
<dbReference type="Proteomes" id="UP000007800">
    <property type="component" value="Unassembled WGS sequence"/>
</dbReference>
<feature type="transmembrane region" description="Helical" evidence="1">
    <location>
        <begin position="179"/>
        <end position="197"/>
    </location>
</feature>
<name>C5L7T3_PERM5</name>
<evidence type="ECO:0000313" key="2">
    <source>
        <dbReference type="EMBL" id="EER07210.1"/>
    </source>
</evidence>
<gene>
    <name evidence="2" type="ORF">Pmar_PMAR026083</name>
</gene>
<evidence type="ECO:0000313" key="3">
    <source>
        <dbReference type="Proteomes" id="UP000007800"/>
    </source>
</evidence>
<evidence type="ECO:0008006" key="4">
    <source>
        <dbReference type="Google" id="ProtNLM"/>
    </source>
</evidence>
<dbReference type="EMBL" id="GG679915">
    <property type="protein sequence ID" value="EER07210.1"/>
    <property type="molecule type" value="Genomic_DNA"/>
</dbReference>
<reference evidence="2 3" key="1">
    <citation type="submission" date="2008-07" db="EMBL/GenBank/DDBJ databases">
        <authorList>
            <person name="El-Sayed N."/>
            <person name="Caler E."/>
            <person name="Inman J."/>
            <person name="Amedeo P."/>
            <person name="Hass B."/>
            <person name="Wortman J."/>
        </authorList>
    </citation>
    <scope>NUCLEOTIDE SEQUENCE [LARGE SCALE GENOMIC DNA]</scope>
    <source>
        <strain evidence="3">ATCC 50983 / TXsc</strain>
    </source>
</reference>
<dbReference type="AlphaFoldDB" id="C5L7T3"/>
<evidence type="ECO:0000256" key="1">
    <source>
        <dbReference type="SAM" id="Phobius"/>
    </source>
</evidence>
<keyword evidence="1" id="KW-0472">Membrane</keyword>
<dbReference type="InParanoid" id="C5L7T3"/>
<protein>
    <recommendedName>
        <fullName evidence="4">Amino acid transporter transmembrane domain-containing protein</fullName>
    </recommendedName>
</protein>
<feature type="transmembrane region" description="Helical" evidence="1">
    <location>
        <begin position="60"/>
        <end position="79"/>
    </location>
</feature>